<evidence type="ECO:0000256" key="1">
    <source>
        <dbReference type="ARBA" id="ARBA00003234"/>
    </source>
</evidence>
<dbReference type="InterPro" id="IPR038135">
    <property type="entry name" value="Methylthiotransferase_N_sf"/>
</dbReference>
<evidence type="ECO:0000313" key="15">
    <source>
        <dbReference type="EMBL" id="PAB61144.1"/>
    </source>
</evidence>
<evidence type="ECO:0000259" key="14">
    <source>
        <dbReference type="PROSITE" id="PS51918"/>
    </source>
</evidence>
<feature type="domain" description="MTTase N-terminal" evidence="13">
    <location>
        <begin position="39"/>
        <end position="157"/>
    </location>
</feature>
<dbReference type="GO" id="GO:0051539">
    <property type="term" value="F:4 iron, 4 sulfur cluster binding"/>
    <property type="evidence" value="ECO:0007669"/>
    <property type="project" value="UniProtKB-UniRule"/>
</dbReference>
<dbReference type="PROSITE" id="PS01278">
    <property type="entry name" value="MTTASE_RADICAL"/>
    <property type="match status" value="1"/>
</dbReference>
<dbReference type="SFLD" id="SFLDG01061">
    <property type="entry name" value="methylthiotransferase"/>
    <property type="match status" value="1"/>
</dbReference>
<comment type="subunit">
    <text evidence="11">Monomer.</text>
</comment>
<evidence type="ECO:0000256" key="11">
    <source>
        <dbReference type="HAMAP-Rule" id="MF_01864"/>
    </source>
</evidence>
<dbReference type="Pfam" id="PF01938">
    <property type="entry name" value="TRAM"/>
    <property type="match status" value="1"/>
</dbReference>
<feature type="binding site" evidence="11">
    <location>
        <position position="201"/>
    </location>
    <ligand>
        <name>[4Fe-4S] cluster</name>
        <dbReference type="ChEBI" id="CHEBI:49883"/>
        <label>2</label>
        <note>4Fe-4S-S-AdoMet</note>
    </ligand>
</feature>
<keyword evidence="4 11" id="KW-0808">Transferase</keyword>
<dbReference type="OrthoDB" id="9805215at2"/>
<keyword evidence="16" id="KW-1185">Reference proteome</keyword>
<feature type="binding site" evidence="11">
    <location>
        <position position="198"/>
    </location>
    <ligand>
        <name>[4Fe-4S] cluster</name>
        <dbReference type="ChEBI" id="CHEBI:49883"/>
        <label>2</label>
        <note>4Fe-4S-S-AdoMet</note>
    </ligand>
</feature>
<keyword evidence="3 11" id="KW-0963">Cytoplasm</keyword>
<dbReference type="PROSITE" id="PS51918">
    <property type="entry name" value="RADICAL_SAM"/>
    <property type="match status" value="1"/>
</dbReference>
<evidence type="ECO:0000256" key="7">
    <source>
        <dbReference type="ARBA" id="ARBA00022723"/>
    </source>
</evidence>
<dbReference type="PANTHER" id="PTHR43020">
    <property type="entry name" value="CDK5 REGULATORY SUBUNIT-ASSOCIATED PROTEIN 1"/>
    <property type="match status" value="1"/>
</dbReference>
<dbReference type="CDD" id="cd01335">
    <property type="entry name" value="Radical_SAM"/>
    <property type="match status" value="1"/>
</dbReference>
<accession>A0A267MNH1</accession>
<keyword evidence="2 11" id="KW-0004">4Fe-4S</keyword>
<comment type="cofactor">
    <cofactor evidence="11">
        <name>[4Fe-4S] cluster</name>
        <dbReference type="ChEBI" id="CHEBI:49883"/>
    </cofactor>
    <text evidence="11">Binds 2 [4Fe-4S] clusters. One cluster is coordinated with 3 cysteines and an exchangeable S-adenosyl-L-methionine.</text>
</comment>
<comment type="catalytic activity">
    <reaction evidence="11">
        <text>N(6)-dimethylallyladenosine(37) in tRNA + (sulfur carrier)-SH + AH2 + 2 S-adenosyl-L-methionine = 2-methylsulfanyl-N(6)-dimethylallyladenosine(37) in tRNA + (sulfur carrier)-H + 5'-deoxyadenosine + L-methionine + A + S-adenosyl-L-homocysteine + 2 H(+)</text>
        <dbReference type="Rhea" id="RHEA:37067"/>
        <dbReference type="Rhea" id="RHEA-COMP:10375"/>
        <dbReference type="Rhea" id="RHEA-COMP:10376"/>
        <dbReference type="Rhea" id="RHEA-COMP:14737"/>
        <dbReference type="Rhea" id="RHEA-COMP:14739"/>
        <dbReference type="ChEBI" id="CHEBI:13193"/>
        <dbReference type="ChEBI" id="CHEBI:15378"/>
        <dbReference type="ChEBI" id="CHEBI:17319"/>
        <dbReference type="ChEBI" id="CHEBI:17499"/>
        <dbReference type="ChEBI" id="CHEBI:29917"/>
        <dbReference type="ChEBI" id="CHEBI:57844"/>
        <dbReference type="ChEBI" id="CHEBI:57856"/>
        <dbReference type="ChEBI" id="CHEBI:59789"/>
        <dbReference type="ChEBI" id="CHEBI:64428"/>
        <dbReference type="ChEBI" id="CHEBI:74415"/>
        <dbReference type="ChEBI" id="CHEBI:74417"/>
        <dbReference type="EC" id="2.8.4.3"/>
    </reaction>
</comment>
<dbReference type="InterPro" id="IPR020612">
    <property type="entry name" value="Methylthiotransferase_CS"/>
</dbReference>
<dbReference type="InterPro" id="IPR006638">
    <property type="entry name" value="Elp3/MiaA/NifB-like_rSAM"/>
</dbReference>
<dbReference type="NCBIfam" id="TIGR00089">
    <property type="entry name" value="MiaB/RimO family radical SAM methylthiotransferase"/>
    <property type="match status" value="1"/>
</dbReference>
<evidence type="ECO:0000259" key="13">
    <source>
        <dbReference type="PROSITE" id="PS51449"/>
    </source>
</evidence>
<dbReference type="SMART" id="SM00729">
    <property type="entry name" value="Elp3"/>
    <property type="match status" value="1"/>
</dbReference>
<dbReference type="GO" id="GO:0046872">
    <property type="term" value="F:metal ion binding"/>
    <property type="evidence" value="ECO:0007669"/>
    <property type="project" value="UniProtKB-KW"/>
</dbReference>
<evidence type="ECO:0000259" key="12">
    <source>
        <dbReference type="PROSITE" id="PS50926"/>
    </source>
</evidence>
<dbReference type="Proteomes" id="UP000216024">
    <property type="component" value="Unassembled WGS sequence"/>
</dbReference>
<comment type="similarity">
    <text evidence="11">Belongs to the methylthiotransferase family. MiaB subfamily.</text>
</comment>
<dbReference type="InterPro" id="IPR007197">
    <property type="entry name" value="rSAM"/>
</dbReference>
<dbReference type="PANTHER" id="PTHR43020:SF2">
    <property type="entry name" value="MITOCHONDRIAL TRNA METHYLTHIOTRANSFERASE CDK5RAP1"/>
    <property type="match status" value="1"/>
</dbReference>
<protein>
    <recommendedName>
        <fullName evidence="10 11">tRNA-2-methylthio-N(6)-dimethylallyladenosine synthase</fullName>
        <ecNumber evidence="10 11">2.8.4.3</ecNumber>
    </recommendedName>
    <alternativeName>
        <fullName evidence="11">(Dimethylallyl)adenosine tRNA methylthiotransferase MiaB</fullName>
    </alternativeName>
    <alternativeName>
        <fullName evidence="11">tRNA-i(6)A37 methylthiotransferase</fullName>
    </alternativeName>
</protein>
<evidence type="ECO:0000256" key="2">
    <source>
        <dbReference type="ARBA" id="ARBA00022485"/>
    </source>
</evidence>
<evidence type="ECO:0000256" key="4">
    <source>
        <dbReference type="ARBA" id="ARBA00022679"/>
    </source>
</evidence>
<evidence type="ECO:0000256" key="6">
    <source>
        <dbReference type="ARBA" id="ARBA00022694"/>
    </source>
</evidence>
<feature type="binding site" evidence="11">
    <location>
        <position position="48"/>
    </location>
    <ligand>
        <name>[4Fe-4S] cluster</name>
        <dbReference type="ChEBI" id="CHEBI:49883"/>
        <label>1</label>
    </ligand>
</feature>
<dbReference type="InterPro" id="IPR013848">
    <property type="entry name" value="Methylthiotransferase_N"/>
</dbReference>
<dbReference type="EC" id="2.8.4.3" evidence="10 11"/>
<comment type="caution">
    <text evidence="15">The sequence shown here is derived from an EMBL/GenBank/DDBJ whole genome shotgun (WGS) entry which is preliminary data.</text>
</comment>
<evidence type="ECO:0000256" key="10">
    <source>
        <dbReference type="ARBA" id="ARBA00033765"/>
    </source>
</evidence>
<feature type="binding site" evidence="11">
    <location>
        <position position="84"/>
    </location>
    <ligand>
        <name>[4Fe-4S] cluster</name>
        <dbReference type="ChEBI" id="CHEBI:49883"/>
        <label>1</label>
    </ligand>
</feature>
<comment type="function">
    <text evidence="1 11">Catalyzes the methylthiolation of N6-(dimethylallyl)adenosine (i(6)A), leading to the formation of 2-methylthio-N6-(dimethylallyl)adenosine (ms(2)i(6)A) at position 37 in tRNAs that read codons beginning with uridine.</text>
</comment>
<dbReference type="SUPFAM" id="SSF102114">
    <property type="entry name" value="Radical SAM enzymes"/>
    <property type="match status" value="1"/>
</dbReference>
<keyword evidence="5 11" id="KW-0949">S-adenosyl-L-methionine</keyword>
<dbReference type="Pfam" id="PF00919">
    <property type="entry name" value="UPF0004"/>
    <property type="match status" value="1"/>
</dbReference>
<feature type="domain" description="TRAM" evidence="12">
    <location>
        <begin position="413"/>
        <end position="475"/>
    </location>
</feature>
<dbReference type="Pfam" id="PF04055">
    <property type="entry name" value="Radical_SAM"/>
    <property type="match status" value="1"/>
</dbReference>
<organism evidence="15 16">
    <name type="scientific">Anaeromicrobium sediminis</name>
    <dbReference type="NCBI Taxonomy" id="1478221"/>
    <lineage>
        <taxon>Bacteria</taxon>
        <taxon>Bacillati</taxon>
        <taxon>Bacillota</taxon>
        <taxon>Clostridia</taxon>
        <taxon>Peptostreptococcales</taxon>
        <taxon>Thermotaleaceae</taxon>
        <taxon>Anaeromicrobium</taxon>
    </lineage>
</organism>
<evidence type="ECO:0000313" key="16">
    <source>
        <dbReference type="Proteomes" id="UP000216024"/>
    </source>
</evidence>
<feature type="binding site" evidence="11">
    <location>
        <position position="118"/>
    </location>
    <ligand>
        <name>[4Fe-4S] cluster</name>
        <dbReference type="ChEBI" id="CHEBI:49883"/>
        <label>1</label>
    </ligand>
</feature>
<reference evidence="15 16" key="1">
    <citation type="submission" date="2017-06" db="EMBL/GenBank/DDBJ databases">
        <title>Draft genome sequence of anaerobic fermentative bacterium Anaeromicrobium sediminis DY2726D isolated from West Pacific Ocean sediments.</title>
        <authorList>
            <person name="Zeng X."/>
        </authorList>
    </citation>
    <scope>NUCLEOTIDE SEQUENCE [LARGE SCALE GENOMIC DNA]</scope>
    <source>
        <strain evidence="15 16">DY2726D</strain>
    </source>
</reference>
<dbReference type="AlphaFoldDB" id="A0A267MNH1"/>
<dbReference type="Gene3D" id="3.40.50.12160">
    <property type="entry name" value="Methylthiotransferase, N-terminal domain"/>
    <property type="match status" value="1"/>
</dbReference>
<dbReference type="InterPro" id="IPR023404">
    <property type="entry name" value="rSAM_horseshoe"/>
</dbReference>
<feature type="binding site" evidence="11">
    <location>
        <position position="194"/>
    </location>
    <ligand>
        <name>[4Fe-4S] cluster</name>
        <dbReference type="ChEBI" id="CHEBI:49883"/>
        <label>2</label>
        <note>4Fe-4S-S-AdoMet</note>
    </ligand>
</feature>
<feature type="domain" description="Radical SAM core" evidence="14">
    <location>
        <begin position="180"/>
        <end position="411"/>
    </location>
</feature>
<dbReference type="PROSITE" id="PS51449">
    <property type="entry name" value="MTTASE_N"/>
    <property type="match status" value="1"/>
</dbReference>
<dbReference type="SFLD" id="SFLDS00029">
    <property type="entry name" value="Radical_SAM"/>
    <property type="match status" value="1"/>
</dbReference>
<dbReference type="InterPro" id="IPR002792">
    <property type="entry name" value="TRAM_dom"/>
</dbReference>
<evidence type="ECO:0000256" key="3">
    <source>
        <dbReference type="ARBA" id="ARBA00022490"/>
    </source>
</evidence>
<name>A0A267MNH1_9FIRM</name>
<dbReference type="InterPro" id="IPR006463">
    <property type="entry name" value="MiaB_methiolase"/>
</dbReference>
<evidence type="ECO:0000256" key="8">
    <source>
        <dbReference type="ARBA" id="ARBA00023004"/>
    </source>
</evidence>
<sequence length="475" mass="54475">MSERKEAKVSLEDIALQNEYIEIMKAENEEDYEKTHKKKKALIVTYGCQMNEHDSEKLMAMLDNMSYEQADNIDDADLIIYNTCCVRENAELKVYGNLGQLKPKKAKKKDMIIAVCGCMMQQPHVVNEIKKKYRHVDIIFGTHNLHKFPQLLVACRQKQTMVVDVWESEGEVVEGLKAARRFSLKGFVNIMYGCNNFCTYCIVPYTRGRERSRKPEDIVNEVRELGQEGTKEITLLGQNVNSYGKTLEEKVDFAQLLRMLNEVEGIERIRFMTSHPKDLSYDLIEAMRDCDKVCNHMHLPVQSGSSRVLKKMNRHYTREDYLKIVHDLKREIPGVAISTDIIVGFPGETEEDFNDTLSLVEEVGYDSSFTFLYSIREGTPAAKYEDQVPEDVKHERFNRLLNVLNPIINDNNKKLEGKTLKVLVEGLSKTDKTKLMGRTETSKLVNFSGDKELIGQVVDVKITKAKTFSLEGEAL</sequence>
<dbReference type="NCBIfam" id="TIGR01574">
    <property type="entry name" value="miaB-methiolase"/>
    <property type="match status" value="1"/>
</dbReference>
<dbReference type="SFLD" id="SFLDF00273">
    <property type="entry name" value="(dimethylallyl)adenosine_tRNA"/>
    <property type="match status" value="1"/>
</dbReference>
<keyword evidence="8 11" id="KW-0408">Iron</keyword>
<dbReference type="HAMAP" id="MF_01864">
    <property type="entry name" value="tRNA_metthiotr_MiaB"/>
    <property type="match status" value="1"/>
</dbReference>
<dbReference type="GO" id="GO:0005829">
    <property type="term" value="C:cytosol"/>
    <property type="evidence" value="ECO:0007669"/>
    <property type="project" value="TreeGrafter"/>
</dbReference>
<comment type="subcellular location">
    <subcellularLocation>
        <location evidence="11">Cytoplasm</location>
    </subcellularLocation>
</comment>
<dbReference type="RefSeq" id="WP_095130283.1">
    <property type="nucleotide sequence ID" value="NZ_NIBG01000001.1"/>
</dbReference>
<keyword evidence="6 11" id="KW-0819">tRNA processing</keyword>
<dbReference type="SFLD" id="SFLDG01082">
    <property type="entry name" value="B12-binding_domain_containing"/>
    <property type="match status" value="1"/>
</dbReference>
<evidence type="ECO:0000256" key="9">
    <source>
        <dbReference type="ARBA" id="ARBA00023014"/>
    </source>
</evidence>
<dbReference type="InterPro" id="IPR058240">
    <property type="entry name" value="rSAM_sf"/>
</dbReference>
<dbReference type="FunFam" id="3.80.30.20:FF:000001">
    <property type="entry name" value="tRNA-2-methylthio-N(6)-dimethylallyladenosine synthase 2"/>
    <property type="match status" value="1"/>
</dbReference>
<gene>
    <name evidence="11 15" type="primary">miaB</name>
    <name evidence="15" type="ORF">CCE28_01590</name>
</gene>
<dbReference type="PROSITE" id="PS50926">
    <property type="entry name" value="TRAM"/>
    <property type="match status" value="1"/>
</dbReference>
<keyword evidence="7 11" id="KW-0479">Metal-binding</keyword>
<proteinExistence type="inferred from homology"/>
<dbReference type="Gene3D" id="3.80.30.20">
    <property type="entry name" value="tm_1862 like domain"/>
    <property type="match status" value="1"/>
</dbReference>
<dbReference type="EMBL" id="NIBG01000001">
    <property type="protein sequence ID" value="PAB61144.1"/>
    <property type="molecule type" value="Genomic_DNA"/>
</dbReference>
<dbReference type="InterPro" id="IPR005839">
    <property type="entry name" value="Methylthiotransferase"/>
</dbReference>
<dbReference type="FunFam" id="3.40.50.12160:FF:000006">
    <property type="entry name" value="tRNA-2-methylthio-N(6)-dimethylallyladenosine synthase"/>
    <property type="match status" value="1"/>
</dbReference>
<keyword evidence="9 11" id="KW-0411">Iron-sulfur</keyword>
<evidence type="ECO:0000256" key="5">
    <source>
        <dbReference type="ARBA" id="ARBA00022691"/>
    </source>
</evidence>
<dbReference type="GO" id="GO:0035597">
    <property type="term" value="F:tRNA-2-methylthio-N(6)-dimethylallyladenosine(37) synthase activity"/>
    <property type="evidence" value="ECO:0007669"/>
    <property type="project" value="UniProtKB-EC"/>
</dbReference>